<gene>
    <name evidence="2" type="ORF">C7455_103100</name>
</gene>
<keyword evidence="3" id="KW-1185">Reference proteome</keyword>
<accession>A0A316GIW2</accession>
<evidence type="ECO:0000313" key="2">
    <source>
        <dbReference type="EMBL" id="PWK60902.1"/>
    </source>
</evidence>
<evidence type="ECO:0000256" key="1">
    <source>
        <dbReference type="SAM" id="Phobius"/>
    </source>
</evidence>
<protein>
    <submittedName>
        <fullName evidence="2">Uncharacterized protein</fullName>
    </submittedName>
</protein>
<dbReference type="AlphaFoldDB" id="A0A316GIW2"/>
<proteinExistence type="predicted"/>
<keyword evidence="1" id="KW-1133">Transmembrane helix</keyword>
<keyword evidence="1" id="KW-0812">Transmembrane</keyword>
<keyword evidence="1" id="KW-0472">Membrane</keyword>
<dbReference type="Proteomes" id="UP000245708">
    <property type="component" value="Unassembled WGS sequence"/>
</dbReference>
<feature type="transmembrane region" description="Helical" evidence="1">
    <location>
        <begin position="20"/>
        <end position="41"/>
    </location>
</feature>
<reference evidence="2 3" key="1">
    <citation type="submission" date="2018-05" db="EMBL/GenBank/DDBJ databases">
        <title>Genomic Encyclopedia of Type Strains, Phase IV (KMG-IV): sequencing the most valuable type-strain genomes for metagenomic binning, comparative biology and taxonomic classification.</title>
        <authorList>
            <person name="Goeker M."/>
        </authorList>
    </citation>
    <scope>NUCLEOTIDE SEQUENCE [LARGE SCALE GENOMIC DNA]</scope>
    <source>
        <strain evidence="2 3">DSM 16097</strain>
    </source>
</reference>
<evidence type="ECO:0000313" key="3">
    <source>
        <dbReference type="Proteomes" id="UP000245708"/>
    </source>
</evidence>
<dbReference type="EMBL" id="QGGW01000003">
    <property type="protein sequence ID" value="PWK60902.1"/>
    <property type="molecule type" value="Genomic_DNA"/>
</dbReference>
<comment type="caution">
    <text evidence="2">The sequence shown here is derived from an EMBL/GenBank/DDBJ whole genome shotgun (WGS) entry which is preliminary data.</text>
</comment>
<organism evidence="2 3">
    <name type="scientific">Roseicyclus mahoneyensis</name>
    <dbReference type="NCBI Taxonomy" id="164332"/>
    <lineage>
        <taxon>Bacteria</taxon>
        <taxon>Pseudomonadati</taxon>
        <taxon>Pseudomonadota</taxon>
        <taxon>Alphaproteobacteria</taxon>
        <taxon>Rhodobacterales</taxon>
        <taxon>Roseobacteraceae</taxon>
        <taxon>Roseicyclus</taxon>
    </lineage>
</organism>
<sequence>MMQDLQRFLGRDQGAARVEAVFAGVALVVAAVMAVFLFVAAPAPEAAPVRNDPVEEAMSQMMGREIRQFTPLQVRSRFQTYLDPNERTDSQLRNAHRTWAGRVGDPRYDRPDLANDMFIMIDHAMRIRGVQPHEGL</sequence>
<name>A0A316GIW2_9RHOB</name>
<dbReference type="RefSeq" id="WP_109667032.1">
    <property type="nucleotide sequence ID" value="NZ_QGGW01000003.1"/>
</dbReference>